<name>A0ABD3JC80_EUCGL</name>
<organism evidence="2 3">
    <name type="scientific">Eucalyptus globulus</name>
    <name type="common">Tasmanian blue gum</name>
    <dbReference type="NCBI Taxonomy" id="34317"/>
    <lineage>
        <taxon>Eukaryota</taxon>
        <taxon>Viridiplantae</taxon>
        <taxon>Streptophyta</taxon>
        <taxon>Embryophyta</taxon>
        <taxon>Tracheophyta</taxon>
        <taxon>Spermatophyta</taxon>
        <taxon>Magnoliopsida</taxon>
        <taxon>eudicotyledons</taxon>
        <taxon>Gunneridae</taxon>
        <taxon>Pentapetalae</taxon>
        <taxon>rosids</taxon>
        <taxon>malvids</taxon>
        <taxon>Myrtales</taxon>
        <taxon>Myrtaceae</taxon>
        <taxon>Myrtoideae</taxon>
        <taxon>Eucalypteae</taxon>
        <taxon>Eucalyptus</taxon>
    </lineage>
</organism>
<dbReference type="InterPro" id="IPR039299">
    <property type="entry name" value="SEOA"/>
</dbReference>
<protein>
    <recommendedName>
        <fullName evidence="1">Sieve element occlusion N-terminal domain-containing protein</fullName>
    </recommendedName>
</protein>
<gene>
    <name evidence="2" type="ORF">ACJRO7_029850</name>
</gene>
<feature type="domain" description="Sieve element occlusion N-terminal" evidence="1">
    <location>
        <begin position="42"/>
        <end position="287"/>
    </location>
</feature>
<sequence>MAFHGNGGSNMANGMASSDIINFIDNQQFLELVLGKQSYDSTEEEKCSVNDLLQITNNIFAEAIPPVKTEGDTRKVGMGVSESIVPSNISHLIKWIGCQMTCEVTHGKDLEERLLAIFLKLSSYRRTTQVALVLAALALQYGEFWYISEAPFTPSTGVLKGLSALKKKLISDENKKVAITPFNKVVNDLLELTTRLLDLYKLVNERDRKPVPELVKTGRTIPRWSCETIITILATGNFFARLTDVNYKFEERDLTRLTSSVWERKRAVLTAVGACEKQIARMEYQKYVEKVRVPVDIVDFLTRMIAVKFESFRNKNVLLIISDLKISTDDITTLEIVHNYTKGRLNKKYDSNDGFGQFLTEKETLYELVWVPVVDAKHDNKEELQKFKSLMPWAFRVNPLKMNEWAATYIKEEWHFKRETMVVVLDSLAWVENTDAMPMLRIWGTDAYPYTGTESTHPWREPRNWVQLVIKEPIVSPETSDAIRRTEYTLFYGGTPATNTAEVTGKIPGLRVVHIENMKRFFIRLRSCLICRLQALQILKPEIEPLNDRDVSELCETYKACQEGGFAILTEGSDLSMLHVGPFDTTWKQFTNLIAQGGRINLAEVFKKKNNNVQERSACVHVYIPDYTGLGDLRCPFCSQFMRYDLSFRCCHSDSN</sequence>
<comment type="caution">
    <text evidence="2">The sequence shown here is derived from an EMBL/GenBank/DDBJ whole genome shotgun (WGS) entry which is preliminary data.</text>
</comment>
<evidence type="ECO:0000259" key="1">
    <source>
        <dbReference type="Pfam" id="PF14576"/>
    </source>
</evidence>
<dbReference type="PANTHER" id="PTHR33232">
    <property type="entry name" value="PROTEIN SIEVE ELEMENT OCCLUSION B-LIKE"/>
    <property type="match status" value="1"/>
</dbReference>
<dbReference type="PANTHER" id="PTHR33232:SF9">
    <property type="entry name" value="PROTEIN SIEVE ELEMENT OCCLUSION B"/>
    <property type="match status" value="1"/>
</dbReference>
<dbReference type="AlphaFoldDB" id="A0ABD3JC80"/>
<dbReference type="InterPro" id="IPR027942">
    <property type="entry name" value="SEO_N"/>
</dbReference>
<evidence type="ECO:0000313" key="2">
    <source>
        <dbReference type="EMBL" id="KAL3724752.1"/>
    </source>
</evidence>
<accession>A0ABD3JC80</accession>
<reference evidence="2 3" key="1">
    <citation type="submission" date="2024-11" db="EMBL/GenBank/DDBJ databases">
        <title>Chromosome-level genome assembly of Eucalyptus globulus Labill. provides insights into its genome evolution.</title>
        <authorList>
            <person name="Li X."/>
        </authorList>
    </citation>
    <scope>NUCLEOTIDE SEQUENCE [LARGE SCALE GENOMIC DNA]</scope>
    <source>
        <strain evidence="2">CL2024</strain>
        <tissue evidence="2">Fresh tender leaves</tissue>
    </source>
</reference>
<evidence type="ECO:0000313" key="3">
    <source>
        <dbReference type="Proteomes" id="UP001634007"/>
    </source>
</evidence>
<keyword evidence="3" id="KW-1185">Reference proteome</keyword>
<dbReference type="EMBL" id="JBJKBG010000008">
    <property type="protein sequence ID" value="KAL3724752.1"/>
    <property type="molecule type" value="Genomic_DNA"/>
</dbReference>
<dbReference type="Pfam" id="PF14576">
    <property type="entry name" value="SEO_N"/>
    <property type="match status" value="1"/>
</dbReference>
<dbReference type="Proteomes" id="UP001634007">
    <property type="component" value="Unassembled WGS sequence"/>
</dbReference>
<proteinExistence type="predicted"/>